<reference evidence="1 2" key="1">
    <citation type="submission" date="2021-06" db="EMBL/GenBank/DDBJ databases">
        <title>Caerostris extrusa draft genome.</title>
        <authorList>
            <person name="Kono N."/>
            <person name="Arakawa K."/>
        </authorList>
    </citation>
    <scope>NUCLEOTIDE SEQUENCE [LARGE SCALE GENOMIC DNA]</scope>
</reference>
<comment type="caution">
    <text evidence="1">The sequence shown here is derived from an EMBL/GenBank/DDBJ whole genome shotgun (WGS) entry which is preliminary data.</text>
</comment>
<organism evidence="1 2">
    <name type="scientific">Caerostris extrusa</name>
    <name type="common">Bark spider</name>
    <name type="synonym">Caerostris bankana</name>
    <dbReference type="NCBI Taxonomy" id="172846"/>
    <lineage>
        <taxon>Eukaryota</taxon>
        <taxon>Metazoa</taxon>
        <taxon>Ecdysozoa</taxon>
        <taxon>Arthropoda</taxon>
        <taxon>Chelicerata</taxon>
        <taxon>Arachnida</taxon>
        <taxon>Araneae</taxon>
        <taxon>Araneomorphae</taxon>
        <taxon>Entelegynae</taxon>
        <taxon>Araneoidea</taxon>
        <taxon>Araneidae</taxon>
        <taxon>Caerostris</taxon>
    </lineage>
</organism>
<sequence length="300" mass="35673">MSRRPKWQTNRPVAGNYLNNYRKKSKTSNEIYESICNMEESKNTNGDEFIKVVGGAICPSEENKNISTWNNLKSDIEKGEPVNLDKNETIGFRPHQINDPHNMHRTVKENVLEYRSITENDEPMDIEDEGQMWLSHHATNFYKNIYEPENWFKLGYGDRYKSHSEEEELMDIDRNEPVWIQFGDNIHRCRQDSSMLKYYQKSILEKEEPMDIDETESEGFHHQASSIQQNFQELDEIFGYRFNKHHEYENLERERKNLEPKSAQVSELTVSIPEDAEESDDSNACDCDLDFWLNYMDYFY</sequence>
<evidence type="ECO:0000313" key="2">
    <source>
        <dbReference type="Proteomes" id="UP001054945"/>
    </source>
</evidence>
<gene>
    <name evidence="1" type="ORF">CEXT_676361</name>
</gene>
<dbReference type="EMBL" id="BPLR01017181">
    <property type="protein sequence ID" value="GIY89240.1"/>
    <property type="molecule type" value="Genomic_DNA"/>
</dbReference>
<name>A0AAV4X4Z1_CAEEX</name>
<evidence type="ECO:0000313" key="1">
    <source>
        <dbReference type="EMBL" id="GIY89240.1"/>
    </source>
</evidence>
<proteinExistence type="predicted"/>
<dbReference type="Proteomes" id="UP001054945">
    <property type="component" value="Unassembled WGS sequence"/>
</dbReference>
<keyword evidence="2" id="KW-1185">Reference proteome</keyword>
<dbReference type="AlphaFoldDB" id="A0AAV4X4Z1"/>
<protein>
    <submittedName>
        <fullName evidence="1">Uncharacterized protein</fullName>
    </submittedName>
</protein>
<accession>A0AAV4X4Z1</accession>